<keyword evidence="6 7" id="KW-0472">Membrane</keyword>
<evidence type="ECO:0000256" key="6">
    <source>
        <dbReference type="ARBA" id="ARBA00023136"/>
    </source>
</evidence>
<dbReference type="Pfam" id="PF06750">
    <property type="entry name" value="A24_N_bact"/>
    <property type="match status" value="1"/>
</dbReference>
<sequence length="255" mass="29003">MSSLAFVFGLVFGSFANVAILRQNTGERISTGRSRCFACGKDLRWHELIPLLSFLIQKGKCRRCKSRISWQYFIVELIAGFAFFFTYLKWASEYGARADIKILLWWLLLEWLLLVISVYDFRHKIISDSYSYFFAAVGLFGAFVFLGSNLSAAFYSIIPAAFLFLLWFFSKGRWIGLGDSKLFLGVGFFLGLKGAVGALILSFWIGAVFGILLLFFKKKISLKSEIPFGPFLSLGIMIVFFFPGFFDFAFNAFLL</sequence>
<dbReference type="Pfam" id="PF01478">
    <property type="entry name" value="Peptidase_A24"/>
    <property type="match status" value="1"/>
</dbReference>
<gene>
    <name evidence="10" type="ORF">UV11_C0015G0012</name>
</gene>
<evidence type="ECO:0000256" key="4">
    <source>
        <dbReference type="ARBA" id="ARBA00022692"/>
    </source>
</evidence>
<evidence type="ECO:0000259" key="8">
    <source>
        <dbReference type="Pfam" id="PF01478"/>
    </source>
</evidence>
<dbReference type="InterPro" id="IPR050882">
    <property type="entry name" value="Prepilin_peptidase/N-MTase"/>
</dbReference>
<evidence type="ECO:0000256" key="5">
    <source>
        <dbReference type="ARBA" id="ARBA00022989"/>
    </source>
</evidence>
<dbReference type="InterPro" id="IPR000045">
    <property type="entry name" value="Prepilin_IV_endopep_pep"/>
</dbReference>
<evidence type="ECO:0000256" key="3">
    <source>
        <dbReference type="ARBA" id="ARBA00022475"/>
    </source>
</evidence>
<dbReference type="STRING" id="1618659.UV11_C0015G0012"/>
<evidence type="ECO:0000256" key="2">
    <source>
        <dbReference type="ARBA" id="ARBA00005801"/>
    </source>
</evidence>
<dbReference type="GO" id="GO:0005886">
    <property type="term" value="C:plasma membrane"/>
    <property type="evidence" value="ECO:0007669"/>
    <property type="project" value="UniProtKB-SubCell"/>
</dbReference>
<dbReference type="InterPro" id="IPR010627">
    <property type="entry name" value="Prepilin_pept_A24_N"/>
</dbReference>
<feature type="transmembrane region" description="Helical" evidence="7">
    <location>
        <begin position="190"/>
        <end position="216"/>
    </location>
</feature>
<protein>
    <submittedName>
        <fullName evidence="10">Prepilin peptidase</fullName>
    </submittedName>
</protein>
<feature type="domain" description="Prepilin type IV endopeptidase peptidase" evidence="8">
    <location>
        <begin position="108"/>
        <end position="211"/>
    </location>
</feature>
<dbReference type="AlphaFoldDB" id="A0A0G0ZFI7"/>
<dbReference type="PANTHER" id="PTHR30487:SF0">
    <property type="entry name" value="PREPILIN LEADER PEPTIDASE_N-METHYLTRANSFERASE-RELATED"/>
    <property type="match status" value="1"/>
</dbReference>
<feature type="transmembrane region" description="Helical" evidence="7">
    <location>
        <begin position="70"/>
        <end position="90"/>
    </location>
</feature>
<comment type="caution">
    <text evidence="10">The sequence shown here is derived from an EMBL/GenBank/DDBJ whole genome shotgun (WGS) entry which is preliminary data.</text>
</comment>
<proteinExistence type="inferred from homology"/>
<feature type="transmembrane region" description="Helical" evidence="7">
    <location>
        <begin position="125"/>
        <end position="146"/>
    </location>
</feature>
<dbReference type="Proteomes" id="UP000034036">
    <property type="component" value="Unassembled WGS sequence"/>
</dbReference>
<dbReference type="EMBL" id="LCDF01000015">
    <property type="protein sequence ID" value="KKS47505.1"/>
    <property type="molecule type" value="Genomic_DNA"/>
</dbReference>
<dbReference type="PATRIC" id="fig|1618659.3.peg.591"/>
<dbReference type="Gene3D" id="1.20.120.1220">
    <property type="match status" value="1"/>
</dbReference>
<keyword evidence="5 7" id="KW-1133">Transmembrane helix</keyword>
<feature type="transmembrane region" description="Helical" evidence="7">
    <location>
        <begin position="228"/>
        <end position="246"/>
    </location>
</feature>
<name>A0A0G0ZFI7_9BACT</name>
<dbReference type="GO" id="GO:0006465">
    <property type="term" value="P:signal peptide processing"/>
    <property type="evidence" value="ECO:0007669"/>
    <property type="project" value="TreeGrafter"/>
</dbReference>
<comment type="similarity">
    <text evidence="2">Belongs to the peptidase A24 family.</text>
</comment>
<comment type="subcellular location">
    <subcellularLocation>
        <location evidence="1">Cell membrane</location>
        <topology evidence="1">Multi-pass membrane protein</topology>
    </subcellularLocation>
</comment>
<keyword evidence="4 7" id="KW-0812">Transmembrane</keyword>
<evidence type="ECO:0000256" key="1">
    <source>
        <dbReference type="ARBA" id="ARBA00004651"/>
    </source>
</evidence>
<feature type="domain" description="Prepilin peptidase A24 N-terminal" evidence="9">
    <location>
        <begin position="7"/>
        <end position="89"/>
    </location>
</feature>
<dbReference type="GO" id="GO:0004190">
    <property type="term" value="F:aspartic-type endopeptidase activity"/>
    <property type="evidence" value="ECO:0007669"/>
    <property type="project" value="InterPro"/>
</dbReference>
<feature type="transmembrane region" description="Helical" evidence="7">
    <location>
        <begin position="153"/>
        <end position="170"/>
    </location>
</feature>
<accession>A0A0G0ZFI7</accession>
<dbReference type="PANTHER" id="PTHR30487">
    <property type="entry name" value="TYPE 4 PREPILIN-LIKE PROTEINS LEADER PEPTIDE-PROCESSING ENZYME"/>
    <property type="match status" value="1"/>
</dbReference>
<organism evidence="10 11">
    <name type="scientific">Candidatus Giovannonibacteria bacterium GW2011_GWF2_42_19</name>
    <dbReference type="NCBI Taxonomy" id="1618659"/>
    <lineage>
        <taxon>Bacteria</taxon>
        <taxon>Candidatus Giovannoniibacteriota</taxon>
    </lineage>
</organism>
<evidence type="ECO:0000256" key="7">
    <source>
        <dbReference type="SAM" id="Phobius"/>
    </source>
</evidence>
<reference evidence="10" key="1">
    <citation type="journal article" date="2015" name="Nature">
        <title>rRNA introns, odd ribosomes, and small enigmatic genomes across a large radiation of phyla.</title>
        <authorList>
            <person name="Brown C.T."/>
            <person name="Hug L.A."/>
            <person name="Thomas B.C."/>
            <person name="Sharon I."/>
            <person name="Castelle C.J."/>
            <person name="Singh A."/>
            <person name="Wilkins M.J."/>
            <person name="Williams K.H."/>
            <person name="Banfield J.F."/>
        </authorList>
    </citation>
    <scope>NUCLEOTIDE SEQUENCE [LARGE SCALE GENOMIC DNA]</scope>
</reference>
<keyword evidence="3" id="KW-1003">Cell membrane</keyword>
<evidence type="ECO:0000313" key="10">
    <source>
        <dbReference type="EMBL" id="KKS47505.1"/>
    </source>
</evidence>
<evidence type="ECO:0000259" key="9">
    <source>
        <dbReference type="Pfam" id="PF06750"/>
    </source>
</evidence>
<feature type="transmembrane region" description="Helical" evidence="7">
    <location>
        <begin position="102"/>
        <end position="119"/>
    </location>
</feature>
<evidence type="ECO:0000313" key="11">
    <source>
        <dbReference type="Proteomes" id="UP000034036"/>
    </source>
</evidence>